<keyword evidence="1" id="KW-1133">Transmembrane helix</keyword>
<sequence length="460" mass="50942">MKWLRSRWFKTIMLSILGMIIALVSYGLLQLIEPVSLAPITKSSQSIKFAGRALLVASDADMVATAYADGKLERVAGVEDTLTVIGLQNALNSTNIQTLRVSNSVMSWPQIIAVSPNGQRAYVVEVRRRPNNNIQAFASIDQMPDGQQLTVVDIADLNQPKVLESIAIGRNPEHVSISPDGRFLAVNLEEPGRELVIIQLQEDGHLGKRWFFPMSVDNSQSGNGAAIWHPSGKYIAMTQDSDSRVGFYKVDINSSGDISILPYSEPLTVGNHLSNARFTTDGRFLLVPDLKWRTWGIRAFNFLLNPKGEMIAIRFEPESGKLPEVVSRVEVGLSPEGFALSSDNKLIATVNMRRTYFSPNLPPAWRGKHYSSLSLVKFNSQSGKLETIDEYGFEGLLPEQATFDAEGKSLAVVIFNYRESFPKTGAVEFWNVINSNKPRLERTGLKLNVVRGAHDIVLVP</sequence>
<accession>A0A433VFX4</accession>
<dbReference type="EMBL" id="RSCL01000009">
    <property type="protein sequence ID" value="RUT04983.1"/>
    <property type="molecule type" value="Genomic_DNA"/>
</dbReference>
<gene>
    <name evidence="2" type="ORF">DSM106972_038040</name>
</gene>
<dbReference type="PANTHER" id="PTHR47197:SF3">
    <property type="entry name" value="DIHYDRO-HEME D1 DEHYDROGENASE"/>
    <property type="match status" value="1"/>
</dbReference>
<feature type="transmembrane region" description="Helical" evidence="1">
    <location>
        <begin position="12"/>
        <end position="32"/>
    </location>
</feature>
<reference evidence="2" key="1">
    <citation type="submission" date="2018-12" db="EMBL/GenBank/DDBJ databases">
        <authorList>
            <person name="Will S."/>
            <person name="Neumann-Schaal M."/>
            <person name="Henke P."/>
        </authorList>
    </citation>
    <scope>NUCLEOTIDE SEQUENCE</scope>
    <source>
        <strain evidence="2">PCC 7102</strain>
    </source>
</reference>
<keyword evidence="1" id="KW-0812">Transmembrane</keyword>
<keyword evidence="1" id="KW-0472">Membrane</keyword>
<dbReference type="InterPro" id="IPR051200">
    <property type="entry name" value="Host-pathogen_enzymatic-act"/>
</dbReference>
<keyword evidence="3" id="KW-1185">Reference proteome</keyword>
<reference evidence="2" key="2">
    <citation type="journal article" date="2019" name="Genome Biol. Evol.">
        <title>Day and night: Metabolic profiles and evolutionary relationships of six axenic non-marine cyanobacteria.</title>
        <authorList>
            <person name="Will S.E."/>
            <person name="Henke P."/>
            <person name="Boedeker C."/>
            <person name="Huang S."/>
            <person name="Brinkmann H."/>
            <person name="Rohde M."/>
            <person name="Jarek M."/>
            <person name="Friedl T."/>
            <person name="Seufert S."/>
            <person name="Schumacher M."/>
            <person name="Overmann J."/>
            <person name="Neumann-Schaal M."/>
            <person name="Petersen J."/>
        </authorList>
    </citation>
    <scope>NUCLEOTIDE SEQUENCE [LARGE SCALE GENOMIC DNA]</scope>
    <source>
        <strain evidence="2">PCC 7102</strain>
    </source>
</reference>
<comment type="caution">
    <text evidence="2">The sequence shown here is derived from an EMBL/GenBank/DDBJ whole genome shotgun (WGS) entry which is preliminary data.</text>
</comment>
<name>A0A433VFX4_9CYAN</name>
<dbReference type="AlphaFoldDB" id="A0A433VFX4"/>
<proteinExistence type="predicted"/>
<dbReference type="OrthoDB" id="916694at2"/>
<evidence type="ECO:0000313" key="3">
    <source>
        <dbReference type="Proteomes" id="UP000271624"/>
    </source>
</evidence>
<dbReference type="InterPro" id="IPR011048">
    <property type="entry name" value="Haem_d1_sf"/>
</dbReference>
<dbReference type="PANTHER" id="PTHR47197">
    <property type="entry name" value="PROTEIN NIRF"/>
    <property type="match status" value="1"/>
</dbReference>
<dbReference type="SUPFAM" id="SSF51004">
    <property type="entry name" value="C-terminal (heme d1) domain of cytochrome cd1-nitrite reductase"/>
    <property type="match status" value="1"/>
</dbReference>
<evidence type="ECO:0000313" key="2">
    <source>
        <dbReference type="EMBL" id="RUT04983.1"/>
    </source>
</evidence>
<dbReference type="Proteomes" id="UP000271624">
    <property type="component" value="Unassembled WGS sequence"/>
</dbReference>
<dbReference type="InterPro" id="IPR015943">
    <property type="entry name" value="WD40/YVTN_repeat-like_dom_sf"/>
</dbReference>
<organism evidence="2 3">
    <name type="scientific">Dulcicalothrix desertica PCC 7102</name>
    <dbReference type="NCBI Taxonomy" id="232991"/>
    <lineage>
        <taxon>Bacteria</taxon>
        <taxon>Bacillati</taxon>
        <taxon>Cyanobacteriota</taxon>
        <taxon>Cyanophyceae</taxon>
        <taxon>Nostocales</taxon>
        <taxon>Calotrichaceae</taxon>
        <taxon>Dulcicalothrix</taxon>
    </lineage>
</organism>
<protein>
    <submittedName>
        <fullName evidence="2">Uncharacterized protein</fullName>
    </submittedName>
</protein>
<dbReference type="Gene3D" id="2.130.10.10">
    <property type="entry name" value="YVTN repeat-like/Quinoprotein amine dehydrogenase"/>
    <property type="match status" value="2"/>
</dbReference>
<evidence type="ECO:0000256" key="1">
    <source>
        <dbReference type="SAM" id="Phobius"/>
    </source>
</evidence>